<evidence type="ECO:0000313" key="4">
    <source>
        <dbReference type="Proteomes" id="UP000533017"/>
    </source>
</evidence>
<name>A0A1I2VFU5_9ACTN</name>
<dbReference type="STRING" id="504797.SAMN05421678_109166"/>
<keyword evidence="4" id="KW-1185">Reference proteome</keyword>
<gene>
    <name evidence="1" type="ORF">FHR37_002192</name>
    <name evidence="2" type="ORF">SAMN05421678_109166</name>
</gene>
<dbReference type="Proteomes" id="UP000533017">
    <property type="component" value="Unassembled WGS sequence"/>
</dbReference>
<dbReference type="EMBL" id="JACBZA010000001">
    <property type="protein sequence ID" value="NYH83341.1"/>
    <property type="molecule type" value="Genomic_DNA"/>
</dbReference>
<proteinExistence type="predicted"/>
<evidence type="ECO:0000313" key="1">
    <source>
        <dbReference type="EMBL" id="NYH83341.1"/>
    </source>
</evidence>
<dbReference type="EMBL" id="FOOI01000009">
    <property type="protein sequence ID" value="SFG88224.1"/>
    <property type="molecule type" value="Genomic_DNA"/>
</dbReference>
<evidence type="ECO:0000313" key="3">
    <source>
        <dbReference type="Proteomes" id="UP000199052"/>
    </source>
</evidence>
<organism evidence="2 3">
    <name type="scientific">Actinopolymorpha cephalotaxi</name>
    <dbReference type="NCBI Taxonomy" id="504797"/>
    <lineage>
        <taxon>Bacteria</taxon>
        <taxon>Bacillati</taxon>
        <taxon>Actinomycetota</taxon>
        <taxon>Actinomycetes</taxon>
        <taxon>Propionibacteriales</taxon>
        <taxon>Actinopolymorphaceae</taxon>
        <taxon>Actinopolymorpha</taxon>
    </lineage>
</organism>
<reference evidence="2 3" key="1">
    <citation type="submission" date="2016-10" db="EMBL/GenBank/DDBJ databases">
        <authorList>
            <person name="de Groot N.N."/>
        </authorList>
    </citation>
    <scope>NUCLEOTIDE SEQUENCE [LARGE SCALE GENOMIC DNA]</scope>
    <source>
        <strain evidence="2 3">CPCC 202808</strain>
    </source>
</reference>
<reference evidence="1 4" key="2">
    <citation type="submission" date="2020-07" db="EMBL/GenBank/DDBJ databases">
        <title>Sequencing the genomes of 1000 actinobacteria strains.</title>
        <authorList>
            <person name="Klenk H.-P."/>
        </authorList>
    </citation>
    <scope>NUCLEOTIDE SEQUENCE [LARGE SCALE GENOMIC DNA]</scope>
    <source>
        <strain evidence="1 4">DSM 45117</strain>
    </source>
</reference>
<protein>
    <submittedName>
        <fullName evidence="2">Uncharacterized protein</fullName>
    </submittedName>
</protein>
<dbReference type="Proteomes" id="UP000199052">
    <property type="component" value="Unassembled WGS sequence"/>
</dbReference>
<dbReference type="AlphaFoldDB" id="A0A1I2VFU5"/>
<dbReference type="RefSeq" id="WP_092884328.1">
    <property type="nucleotide sequence ID" value="NZ_FOOI01000009.1"/>
</dbReference>
<evidence type="ECO:0000313" key="2">
    <source>
        <dbReference type="EMBL" id="SFG88224.1"/>
    </source>
</evidence>
<accession>A0A1I2VFU5</accession>
<sequence>MSSTVQDPPGWDGGIDAEQRLEAALLEVHAVLGDALAAPKLSLRAERMGRLFDLHSADEAMMSALKLQLVR</sequence>